<evidence type="ECO:0000313" key="5">
    <source>
        <dbReference type="Proteomes" id="UP000298663"/>
    </source>
</evidence>
<dbReference type="Gene3D" id="1.20.1070.10">
    <property type="entry name" value="Rhodopsin 7-helix transmembrane proteins"/>
    <property type="match status" value="1"/>
</dbReference>
<dbReference type="InterPro" id="IPR052954">
    <property type="entry name" value="GPCR-Ligand_Int"/>
</dbReference>
<evidence type="ECO:0000256" key="1">
    <source>
        <dbReference type="SAM" id="MobiDB-lite"/>
    </source>
</evidence>
<evidence type="ECO:0000256" key="3">
    <source>
        <dbReference type="SAM" id="SignalP"/>
    </source>
</evidence>
<keyword evidence="3" id="KW-0732">Signal</keyword>
<name>A0A4U5NTT4_STECR</name>
<feature type="region of interest" description="Disordered" evidence="1">
    <location>
        <begin position="111"/>
        <end position="132"/>
    </location>
</feature>
<dbReference type="GO" id="GO:0008528">
    <property type="term" value="F:G protein-coupled peptide receptor activity"/>
    <property type="evidence" value="ECO:0007669"/>
    <property type="project" value="InterPro"/>
</dbReference>
<organism evidence="4 5">
    <name type="scientific">Steinernema carpocapsae</name>
    <name type="common">Entomopathogenic nematode</name>
    <dbReference type="NCBI Taxonomy" id="34508"/>
    <lineage>
        <taxon>Eukaryota</taxon>
        <taxon>Metazoa</taxon>
        <taxon>Ecdysozoa</taxon>
        <taxon>Nematoda</taxon>
        <taxon>Chromadorea</taxon>
        <taxon>Rhabditida</taxon>
        <taxon>Tylenchina</taxon>
        <taxon>Panagrolaimomorpha</taxon>
        <taxon>Strongyloidoidea</taxon>
        <taxon>Steinernematidae</taxon>
        <taxon>Steinernema</taxon>
    </lineage>
</organism>
<dbReference type="OrthoDB" id="10011262at2759"/>
<keyword evidence="5" id="KW-1185">Reference proteome</keyword>
<dbReference type="PANTHER" id="PTHR46641">
    <property type="entry name" value="FMRFAMIDE RECEPTOR-RELATED"/>
    <property type="match status" value="1"/>
</dbReference>
<keyword evidence="2" id="KW-0472">Membrane</keyword>
<proteinExistence type="predicted"/>
<feature type="signal peptide" evidence="3">
    <location>
        <begin position="1"/>
        <end position="18"/>
    </location>
</feature>
<dbReference type="Pfam" id="PF10324">
    <property type="entry name" value="7TM_GPCR_Srw"/>
    <property type="match status" value="1"/>
</dbReference>
<dbReference type="SUPFAM" id="SSF81321">
    <property type="entry name" value="Family A G protein-coupled receptor-like"/>
    <property type="match status" value="1"/>
</dbReference>
<keyword evidence="2" id="KW-0812">Transmembrane</keyword>
<comment type="caution">
    <text evidence="4">The sequence shown here is derived from an EMBL/GenBank/DDBJ whole genome shotgun (WGS) entry which is preliminary data.</text>
</comment>
<dbReference type="PANTHER" id="PTHR46641:SF7">
    <property type="entry name" value="G-PROTEIN COUPLED RECEPTORS FAMILY 1 PROFILE DOMAIN-CONTAINING PROTEIN"/>
    <property type="match status" value="1"/>
</dbReference>
<evidence type="ECO:0008006" key="6">
    <source>
        <dbReference type="Google" id="ProtNLM"/>
    </source>
</evidence>
<protein>
    <recommendedName>
        <fullName evidence="6">G-protein coupled receptors family 1 profile domain-containing protein</fullName>
    </recommendedName>
</protein>
<feature type="transmembrane region" description="Helical" evidence="2">
    <location>
        <begin position="47"/>
        <end position="66"/>
    </location>
</feature>
<evidence type="ECO:0000256" key="2">
    <source>
        <dbReference type="SAM" id="Phobius"/>
    </source>
</evidence>
<reference evidence="4 5" key="2">
    <citation type="journal article" date="2019" name="G3 (Bethesda)">
        <title>Hybrid Assembly of the Genome of the Entomopathogenic Nematode Steinernema carpocapsae Identifies the X-Chromosome.</title>
        <authorList>
            <person name="Serra L."/>
            <person name="Macchietto M."/>
            <person name="Macias-Munoz A."/>
            <person name="McGill C.J."/>
            <person name="Rodriguez I.M."/>
            <person name="Rodriguez B."/>
            <person name="Murad R."/>
            <person name="Mortazavi A."/>
        </authorList>
    </citation>
    <scope>NUCLEOTIDE SEQUENCE [LARGE SCALE GENOMIC DNA]</scope>
    <source>
        <strain evidence="4 5">ALL</strain>
    </source>
</reference>
<feature type="chain" id="PRO_5020513132" description="G-protein coupled receptors family 1 profile domain-containing protein" evidence="3">
    <location>
        <begin position="19"/>
        <end position="173"/>
    </location>
</feature>
<keyword evidence="2" id="KW-1133">Transmembrane helix</keyword>
<dbReference type="STRING" id="34508.A0A4U5NTT4"/>
<sequence length="173" mass="19270">MLLAIVAMFLGCNGLAFCNNIIEILIFVDSVQSNEANMALFEKSVEIANILVSLNSATSIFIYLIFSTKYRSIVKQWIGLEKRIRVNAVALTTAMAAQRALELSIIPDESVNRSKPRAPAPPKPKRISFRTGRSKTITETDSIMKRSTVEEEMEESKSLLRTNTIDVADPVDF</sequence>
<dbReference type="Proteomes" id="UP000298663">
    <property type="component" value="Unassembled WGS sequence"/>
</dbReference>
<dbReference type="InterPro" id="IPR019427">
    <property type="entry name" value="7TM_GPCR_serpentine_rcpt_Srw"/>
</dbReference>
<dbReference type="EMBL" id="AZBU02000003">
    <property type="protein sequence ID" value="TKR86907.1"/>
    <property type="molecule type" value="Genomic_DNA"/>
</dbReference>
<reference evidence="4 5" key="1">
    <citation type="journal article" date="2015" name="Genome Biol.">
        <title>Comparative genomics of Steinernema reveals deeply conserved gene regulatory networks.</title>
        <authorList>
            <person name="Dillman A.R."/>
            <person name="Macchietto M."/>
            <person name="Porter C.F."/>
            <person name="Rogers A."/>
            <person name="Williams B."/>
            <person name="Antoshechkin I."/>
            <person name="Lee M.M."/>
            <person name="Goodwin Z."/>
            <person name="Lu X."/>
            <person name="Lewis E.E."/>
            <person name="Goodrich-Blair H."/>
            <person name="Stock S.P."/>
            <person name="Adams B.J."/>
            <person name="Sternberg P.W."/>
            <person name="Mortazavi A."/>
        </authorList>
    </citation>
    <scope>NUCLEOTIDE SEQUENCE [LARGE SCALE GENOMIC DNA]</scope>
    <source>
        <strain evidence="4 5">ALL</strain>
    </source>
</reference>
<gene>
    <name evidence="4" type="ORF">L596_011406</name>
</gene>
<evidence type="ECO:0000313" key="4">
    <source>
        <dbReference type="EMBL" id="TKR86907.1"/>
    </source>
</evidence>
<accession>A0A4U5NTT4</accession>
<dbReference type="AlphaFoldDB" id="A0A4U5NTT4"/>